<dbReference type="EMBL" id="JADEYP010000041">
    <property type="protein sequence ID" value="MCA5006684.1"/>
    <property type="molecule type" value="Genomic_DNA"/>
</dbReference>
<dbReference type="SUPFAM" id="SSF48452">
    <property type="entry name" value="TPR-like"/>
    <property type="match status" value="1"/>
</dbReference>
<dbReference type="InterPro" id="IPR012944">
    <property type="entry name" value="SusD_RagB_dom"/>
</dbReference>
<dbReference type="PROSITE" id="PS51257">
    <property type="entry name" value="PROKAR_LIPOPROTEIN"/>
    <property type="match status" value="1"/>
</dbReference>
<keyword evidence="3" id="KW-0732">Signal</keyword>
<comment type="subcellular location">
    <subcellularLocation>
        <location evidence="1">Cell outer membrane</location>
    </subcellularLocation>
</comment>
<evidence type="ECO:0000313" key="8">
    <source>
        <dbReference type="EMBL" id="MCA5006684.1"/>
    </source>
</evidence>
<proteinExistence type="inferred from homology"/>
<name>A0ABS7ZCL7_9SPHI</name>
<gene>
    <name evidence="8" type="ORF">IPZ78_16205</name>
</gene>
<evidence type="ECO:0000256" key="3">
    <source>
        <dbReference type="ARBA" id="ARBA00022729"/>
    </source>
</evidence>
<evidence type="ECO:0000259" key="6">
    <source>
        <dbReference type="Pfam" id="PF07980"/>
    </source>
</evidence>
<sequence>MNIELKKYLKCCFIMLSLGFYSCDSYLDVKPEDKFLSEGVFNDKYNINKAINGVYVSLAKPNLYGRSLTMSTVDMLAQYYNFYHSSVMSQWSEIAMYQYSEKKAQTEFELIWSNAYLTILNINSFIEQLEASNDILSEDHKNILLGEAYGLRAFVHFDLLRLYGPIYSVNPGKPCIPYLDKVTQVSQPLLGGNAVVEKVLEDLNKAEKLLEKDPIRREGVQPLSGLGVENDFYRLRNRRFNYYAVLGTKARVLLYKGNKPEALHMCEKIIDEASGYFPWTAEGETQPLLPNPNRIFYSEVIFGLDNYTMYDAHRELFSASLEQSQILVPTRSKLQGIYENNEDDYRYRVNWADGIAAGKDYKTLIKYQDLPSTTVAWRNFQPLLRISEIYYIAAECSSNDMNRALSFLDEVRRNRGLINLASNVDLSKEIEKEYKKEFVGEGQLFYYYKRINKGKVPYPIDGYGDISMTESEYVVPLPLKELEYRVKK</sequence>
<comment type="caution">
    <text evidence="8">The sequence shown here is derived from an EMBL/GenBank/DDBJ whole genome shotgun (WGS) entry which is preliminary data.</text>
</comment>
<evidence type="ECO:0000256" key="5">
    <source>
        <dbReference type="ARBA" id="ARBA00023237"/>
    </source>
</evidence>
<dbReference type="InterPro" id="IPR033985">
    <property type="entry name" value="SusD-like_N"/>
</dbReference>
<organism evidence="8 9">
    <name type="scientific">Sphingobacterium bovistauri</name>
    <dbReference type="NCBI Taxonomy" id="2781959"/>
    <lineage>
        <taxon>Bacteria</taxon>
        <taxon>Pseudomonadati</taxon>
        <taxon>Bacteroidota</taxon>
        <taxon>Sphingobacteriia</taxon>
        <taxon>Sphingobacteriales</taxon>
        <taxon>Sphingobacteriaceae</taxon>
        <taxon>Sphingobacterium</taxon>
    </lineage>
</organism>
<keyword evidence="9" id="KW-1185">Reference proteome</keyword>
<evidence type="ECO:0000313" key="9">
    <source>
        <dbReference type="Proteomes" id="UP001165302"/>
    </source>
</evidence>
<comment type="similarity">
    <text evidence="2">Belongs to the SusD family.</text>
</comment>
<keyword evidence="4" id="KW-0472">Membrane</keyword>
<protein>
    <submittedName>
        <fullName evidence="8">RagB/SusD family nutrient uptake outer membrane protein</fullName>
    </submittedName>
</protein>
<evidence type="ECO:0000256" key="4">
    <source>
        <dbReference type="ARBA" id="ARBA00023136"/>
    </source>
</evidence>
<dbReference type="Gene3D" id="1.25.40.390">
    <property type="match status" value="1"/>
</dbReference>
<dbReference type="Pfam" id="PF07980">
    <property type="entry name" value="SusD_RagB"/>
    <property type="match status" value="1"/>
</dbReference>
<dbReference type="Proteomes" id="UP001165302">
    <property type="component" value="Unassembled WGS sequence"/>
</dbReference>
<accession>A0ABS7ZCL7</accession>
<evidence type="ECO:0000256" key="2">
    <source>
        <dbReference type="ARBA" id="ARBA00006275"/>
    </source>
</evidence>
<keyword evidence="5" id="KW-0998">Cell outer membrane</keyword>
<feature type="domain" description="SusD-like N-terminal" evidence="7">
    <location>
        <begin position="26"/>
        <end position="213"/>
    </location>
</feature>
<dbReference type="InterPro" id="IPR011990">
    <property type="entry name" value="TPR-like_helical_dom_sf"/>
</dbReference>
<feature type="domain" description="RagB/SusD" evidence="6">
    <location>
        <begin position="382"/>
        <end position="453"/>
    </location>
</feature>
<reference evidence="8" key="1">
    <citation type="submission" date="2020-10" db="EMBL/GenBank/DDBJ databases">
        <authorList>
            <person name="Lu T."/>
            <person name="Wang Q."/>
            <person name="Han X."/>
        </authorList>
    </citation>
    <scope>NUCLEOTIDE SEQUENCE</scope>
    <source>
        <strain evidence="8">WQ 366</strain>
    </source>
</reference>
<evidence type="ECO:0000259" key="7">
    <source>
        <dbReference type="Pfam" id="PF14322"/>
    </source>
</evidence>
<evidence type="ECO:0000256" key="1">
    <source>
        <dbReference type="ARBA" id="ARBA00004442"/>
    </source>
</evidence>
<dbReference type="Pfam" id="PF14322">
    <property type="entry name" value="SusD-like_3"/>
    <property type="match status" value="1"/>
</dbReference>
<dbReference type="RefSeq" id="WP_225555042.1">
    <property type="nucleotide sequence ID" value="NZ_JADEYP010000041.1"/>
</dbReference>